<dbReference type="EMBL" id="JABDTM020017728">
    <property type="protein sequence ID" value="KAH0818417.1"/>
    <property type="molecule type" value="Genomic_DNA"/>
</dbReference>
<gene>
    <name evidence="2" type="ORF">GEV33_004373</name>
</gene>
<feature type="region of interest" description="Disordered" evidence="1">
    <location>
        <begin position="1"/>
        <end position="26"/>
    </location>
</feature>
<reference evidence="2" key="1">
    <citation type="journal article" date="2020" name="J Insects Food Feed">
        <title>The yellow mealworm (Tenebrio molitor) genome: a resource for the emerging insects as food and feed industry.</title>
        <authorList>
            <person name="Eriksson T."/>
            <person name="Andere A."/>
            <person name="Kelstrup H."/>
            <person name="Emery V."/>
            <person name="Picard C."/>
        </authorList>
    </citation>
    <scope>NUCLEOTIDE SEQUENCE</scope>
    <source>
        <strain evidence="2">Stoneville</strain>
        <tissue evidence="2">Whole head</tissue>
    </source>
</reference>
<proteinExistence type="predicted"/>
<accession>A0A8J6HPW5</accession>
<dbReference type="AlphaFoldDB" id="A0A8J6HPW5"/>
<evidence type="ECO:0000256" key="1">
    <source>
        <dbReference type="SAM" id="MobiDB-lite"/>
    </source>
</evidence>
<organism evidence="2 3">
    <name type="scientific">Tenebrio molitor</name>
    <name type="common">Yellow mealworm beetle</name>
    <dbReference type="NCBI Taxonomy" id="7067"/>
    <lineage>
        <taxon>Eukaryota</taxon>
        <taxon>Metazoa</taxon>
        <taxon>Ecdysozoa</taxon>
        <taxon>Arthropoda</taxon>
        <taxon>Hexapoda</taxon>
        <taxon>Insecta</taxon>
        <taxon>Pterygota</taxon>
        <taxon>Neoptera</taxon>
        <taxon>Endopterygota</taxon>
        <taxon>Coleoptera</taxon>
        <taxon>Polyphaga</taxon>
        <taxon>Cucujiformia</taxon>
        <taxon>Tenebrionidae</taxon>
        <taxon>Tenebrio</taxon>
    </lineage>
</organism>
<keyword evidence="3" id="KW-1185">Reference proteome</keyword>
<protein>
    <submittedName>
        <fullName evidence="2">Uncharacterized protein</fullName>
    </submittedName>
</protein>
<reference evidence="2" key="2">
    <citation type="submission" date="2021-08" db="EMBL/GenBank/DDBJ databases">
        <authorList>
            <person name="Eriksson T."/>
        </authorList>
    </citation>
    <scope>NUCLEOTIDE SEQUENCE</scope>
    <source>
        <strain evidence="2">Stoneville</strain>
        <tissue evidence="2">Whole head</tissue>
    </source>
</reference>
<dbReference type="Proteomes" id="UP000719412">
    <property type="component" value="Unassembled WGS sequence"/>
</dbReference>
<evidence type="ECO:0000313" key="2">
    <source>
        <dbReference type="EMBL" id="KAH0818417.1"/>
    </source>
</evidence>
<name>A0A8J6HPW5_TENMO</name>
<comment type="caution">
    <text evidence="2">The sequence shown here is derived from an EMBL/GenBank/DDBJ whole genome shotgun (WGS) entry which is preliminary data.</text>
</comment>
<evidence type="ECO:0000313" key="3">
    <source>
        <dbReference type="Proteomes" id="UP000719412"/>
    </source>
</evidence>
<feature type="compositionally biased region" description="Low complexity" evidence="1">
    <location>
        <begin position="12"/>
        <end position="26"/>
    </location>
</feature>
<sequence>MITVCVSGGRGPASARFRSSTRSSPPQEYTLQVSAGQRCCIATSAKCALSRNLVASVWDHYFLNLALEAPALGGVLAAEPKPELVAAFCFDETYGNIQTKGDAATLRNFDDENKSPSRRIMSDLGIWRVLLLAWMSLSLRIASVLTARSSPSVPGGRTSGHTKLANVCVVESFLPRQPHAPIHMWRATCRRTCDIYWCRLDAYAARKKPRIGQRAEGTVLPLGFIFTLRLTVQVPSPGDWQKTRLENHDSSTERRAMKRALRSGGVECSTVEPLWTSRAKRALRPRLEPHSATLNDHSYIGTHLHFPPPDDTKEVFFNRSLEGPVSLILLDLSTIPQVSLSCNQTRSRRRQQNRDAHLDLNQFQEKGPKFSDPNVNTFLFLLYLPRQCQIQIKPSLLTDCRRQAAKQQSMLKREAVRLHNCISLSARSPTMAVPFALPEDETNNLIVAVIFILSQTRLQRTEENRQLQGKSIFVWDGGAESSVGRECGTRRAPTVRTCCSVSSSFRFRVGRETLAQLLPPQRALTCGEIARSPLGKLKERTVTSSFHGYPIETVNSKQLCATATWSRTRQTHRPCSLASRDSDLVFVAECMEKLIRLLVEELERRSRSSEYDRQLRQTLLLLRRTLSQFSQNSTRIQRSNFESCCDDNKLANLDDCATEDCSQVGLVLRKIVDDQKEELSDEEDDDDDDDLVEDSLLGRLVPGVKRTFWRAMPLICIVGWHLFQTSYCM</sequence>